<dbReference type="FunFam" id="1.20.120.1130:FF:000001">
    <property type="entry name" value="Vacuolar protein sorting-associated protein 28 homolog"/>
    <property type="match status" value="1"/>
</dbReference>
<dbReference type="PROSITE" id="PS51310">
    <property type="entry name" value="VPS28_C"/>
    <property type="match status" value="1"/>
</dbReference>
<evidence type="ECO:0000256" key="2">
    <source>
        <dbReference type="ARBA" id="ARBA00022448"/>
    </source>
</evidence>
<evidence type="ECO:0000259" key="8">
    <source>
        <dbReference type="PROSITE" id="PS51313"/>
    </source>
</evidence>
<dbReference type="EMBL" id="SIDB01000001">
    <property type="protein sequence ID" value="KAI3438157.1"/>
    <property type="molecule type" value="Genomic_DNA"/>
</dbReference>
<gene>
    <name evidence="9" type="ORF">D9Q98_000595</name>
</gene>
<dbReference type="GO" id="GO:0043328">
    <property type="term" value="P:protein transport to vacuole involved in ubiquitin-dependent protein catabolic process via the multivesicular body sorting pathway"/>
    <property type="evidence" value="ECO:0007669"/>
    <property type="project" value="TreeGrafter"/>
</dbReference>
<evidence type="ECO:0000256" key="3">
    <source>
        <dbReference type="ARBA" id="ARBA00022753"/>
    </source>
</evidence>
<keyword evidence="2 5" id="KW-0813">Transport</keyword>
<dbReference type="GO" id="GO:0000813">
    <property type="term" value="C:ESCRT I complex"/>
    <property type="evidence" value="ECO:0007669"/>
    <property type="project" value="UniProtKB-UniRule"/>
</dbReference>
<feature type="domain" description="VPS28 C-terminal" evidence="7">
    <location>
        <begin position="119"/>
        <end position="215"/>
    </location>
</feature>
<dbReference type="InterPro" id="IPR038358">
    <property type="entry name" value="VPS28_N_sf"/>
</dbReference>
<protein>
    <recommendedName>
        <fullName evidence="5">Vacuolar protein sorting-associated protein 28 homolog</fullName>
    </recommendedName>
</protein>
<reference evidence="9" key="1">
    <citation type="journal article" date="2019" name="Plant J.">
        <title>Chlorella vulgaris genome assembly and annotation reveals the molecular basis for metabolic acclimation to high light conditions.</title>
        <authorList>
            <person name="Cecchin M."/>
            <person name="Marcolungo L."/>
            <person name="Rossato M."/>
            <person name="Girolomoni L."/>
            <person name="Cosentino E."/>
            <person name="Cuine S."/>
            <person name="Li-Beisson Y."/>
            <person name="Delledonne M."/>
            <person name="Ballottari M."/>
        </authorList>
    </citation>
    <scope>NUCLEOTIDE SEQUENCE</scope>
    <source>
        <strain evidence="9">211/11P</strain>
    </source>
</reference>
<comment type="function">
    <text evidence="5">Component of the ESCRT-I complex (endosomal sorting complex required for transport I), a regulator of vesicular trafficking process.</text>
</comment>
<keyword evidence="4 5" id="KW-0653">Protein transport</keyword>
<dbReference type="PIRSF" id="PIRSF017535">
    <property type="entry name" value="VPS28"/>
    <property type="match status" value="1"/>
</dbReference>
<comment type="subcellular location">
    <subcellularLocation>
        <location evidence="1">Endosome</location>
    </subcellularLocation>
</comment>
<dbReference type="InterPro" id="IPR017898">
    <property type="entry name" value="VPS28_N"/>
</dbReference>
<dbReference type="SUPFAM" id="SSF140427">
    <property type="entry name" value="VPS28 C-terminal domain-like"/>
    <property type="match status" value="1"/>
</dbReference>
<evidence type="ECO:0000256" key="4">
    <source>
        <dbReference type="ARBA" id="ARBA00022927"/>
    </source>
</evidence>
<dbReference type="Proteomes" id="UP001055712">
    <property type="component" value="Unassembled WGS sequence"/>
</dbReference>
<dbReference type="InterPro" id="IPR037202">
    <property type="entry name" value="ESCRT_assembly_dom"/>
</dbReference>
<dbReference type="Gene3D" id="1.20.1440.200">
    <property type="match status" value="1"/>
</dbReference>
<evidence type="ECO:0000259" key="7">
    <source>
        <dbReference type="PROSITE" id="PS51310"/>
    </source>
</evidence>
<name>A0A9D4Z227_CHLVU</name>
<accession>A0A9D4Z227</accession>
<keyword evidence="10" id="KW-1185">Reference proteome</keyword>
<dbReference type="InterPro" id="IPR007143">
    <property type="entry name" value="Vps28"/>
</dbReference>
<dbReference type="PANTHER" id="PTHR12937:SF0">
    <property type="entry name" value="VACUOLAR PROTEIN SORTING-ASSOCIATED PROTEIN 28 HOMOLOG"/>
    <property type="match status" value="1"/>
</dbReference>
<evidence type="ECO:0000256" key="1">
    <source>
        <dbReference type="ARBA" id="ARBA00004177"/>
    </source>
</evidence>
<evidence type="ECO:0000313" key="9">
    <source>
        <dbReference type="EMBL" id="KAI3438157.1"/>
    </source>
</evidence>
<evidence type="ECO:0000256" key="6">
    <source>
        <dbReference type="PROSITE-ProRule" id="PRU00642"/>
    </source>
</evidence>
<dbReference type="OrthoDB" id="2671at2759"/>
<comment type="similarity">
    <text evidence="5 6">Belongs to the VPS28 family.</text>
</comment>
<dbReference type="PROSITE" id="PS51313">
    <property type="entry name" value="VPS28_N"/>
    <property type="match status" value="1"/>
</dbReference>
<evidence type="ECO:0000313" key="10">
    <source>
        <dbReference type="Proteomes" id="UP001055712"/>
    </source>
</evidence>
<proteinExistence type="inferred from homology"/>
<dbReference type="Gene3D" id="1.20.120.1130">
    <property type="match status" value="1"/>
</dbReference>
<dbReference type="Pfam" id="PF03997">
    <property type="entry name" value="VPS28"/>
    <property type="match status" value="1"/>
</dbReference>
<keyword evidence="3 5" id="KW-0967">Endosome</keyword>
<dbReference type="AlphaFoldDB" id="A0A9D4Z227"/>
<dbReference type="PANTHER" id="PTHR12937">
    <property type="entry name" value="VACUOLAR PROTEIN SORTING 28, ISOFORM 2 VPS28"/>
    <property type="match status" value="1"/>
</dbReference>
<dbReference type="SUPFAM" id="SSF140111">
    <property type="entry name" value="Endosomal sorting complex assembly domain"/>
    <property type="match status" value="1"/>
</dbReference>
<reference evidence="9" key="2">
    <citation type="submission" date="2020-11" db="EMBL/GenBank/DDBJ databases">
        <authorList>
            <person name="Cecchin M."/>
            <person name="Marcolungo L."/>
            <person name="Rossato M."/>
            <person name="Girolomoni L."/>
            <person name="Cosentino E."/>
            <person name="Cuine S."/>
            <person name="Li-Beisson Y."/>
            <person name="Delledonne M."/>
            <person name="Ballottari M."/>
        </authorList>
    </citation>
    <scope>NUCLEOTIDE SEQUENCE</scope>
    <source>
        <strain evidence="9">211/11P</strain>
        <tissue evidence="9">Whole cell</tissue>
    </source>
</reference>
<dbReference type="InterPro" id="IPR017899">
    <property type="entry name" value="VPS28_C"/>
</dbReference>
<sequence>MNSGSASLDSLLLRCTNKKEREILEQYADLYAILKTTEKLERAYVRDAISAKDYEPACEKLIGQFKTLWDTVRSSVPDVEQFMSTYNMQCPMAAKRLIYSGMPATIEHNVRPGRGATAGAAIAVAETVQHFITAMDSLKLNMAAVDQIYPLLSDLVQAMMKVSTLPADMNGKKTVRAWMTKLHLLPASHELNDADVRQLLFDLESAYNEFMANLPR</sequence>
<organism evidence="9 10">
    <name type="scientific">Chlorella vulgaris</name>
    <name type="common">Green alga</name>
    <dbReference type="NCBI Taxonomy" id="3077"/>
    <lineage>
        <taxon>Eukaryota</taxon>
        <taxon>Viridiplantae</taxon>
        <taxon>Chlorophyta</taxon>
        <taxon>core chlorophytes</taxon>
        <taxon>Trebouxiophyceae</taxon>
        <taxon>Chlorellales</taxon>
        <taxon>Chlorellaceae</taxon>
        <taxon>Chlorella clade</taxon>
        <taxon>Chlorella</taxon>
    </lineage>
</organism>
<comment type="caution">
    <text evidence="9">The sequence shown here is derived from an EMBL/GenBank/DDBJ whole genome shotgun (WGS) entry which is preliminary data.</text>
</comment>
<feature type="domain" description="VPS28 N-terminal" evidence="8">
    <location>
        <begin position="1"/>
        <end position="108"/>
    </location>
</feature>
<dbReference type="InterPro" id="IPR037206">
    <property type="entry name" value="VPS28_C_sf"/>
</dbReference>
<dbReference type="GO" id="GO:0044877">
    <property type="term" value="F:protein-containing complex binding"/>
    <property type="evidence" value="ECO:0007669"/>
    <property type="project" value="TreeGrafter"/>
</dbReference>
<evidence type="ECO:0000256" key="5">
    <source>
        <dbReference type="PIRNR" id="PIRNR017535"/>
    </source>
</evidence>